<comment type="caution">
    <text evidence="1">Lacks conserved residue(s) required for the propagation of feature annotation.</text>
</comment>
<keyword evidence="3" id="KW-0812">Transmembrane</keyword>
<evidence type="ECO:0000259" key="4">
    <source>
        <dbReference type="PROSITE" id="PS50026"/>
    </source>
</evidence>
<dbReference type="CDD" id="cd00054">
    <property type="entry name" value="EGF_CA"/>
    <property type="match status" value="1"/>
</dbReference>
<keyword evidence="1" id="KW-1015">Disulfide bond</keyword>
<accession>A0ABR0K452</accession>
<evidence type="ECO:0000313" key="5">
    <source>
        <dbReference type="EMBL" id="KAK5086098.1"/>
    </source>
</evidence>
<evidence type="ECO:0000256" key="1">
    <source>
        <dbReference type="PROSITE-ProRule" id="PRU00076"/>
    </source>
</evidence>
<dbReference type="PROSITE" id="PS50026">
    <property type="entry name" value="EGF_3"/>
    <property type="match status" value="1"/>
</dbReference>
<keyword evidence="3" id="KW-0472">Membrane</keyword>
<reference evidence="5 6" key="1">
    <citation type="submission" date="2023-08" db="EMBL/GenBank/DDBJ databases">
        <title>Black Yeasts Isolated from many extreme environments.</title>
        <authorList>
            <person name="Coleine C."/>
            <person name="Stajich J.E."/>
            <person name="Selbmann L."/>
        </authorList>
    </citation>
    <scope>NUCLEOTIDE SEQUENCE [LARGE SCALE GENOMIC DNA]</scope>
    <source>
        <strain evidence="5 6">CCFEE 5885</strain>
    </source>
</reference>
<dbReference type="PROSITE" id="PS01186">
    <property type="entry name" value="EGF_2"/>
    <property type="match status" value="1"/>
</dbReference>
<keyword evidence="1" id="KW-0245">EGF-like domain</keyword>
<dbReference type="Gene3D" id="2.10.25.10">
    <property type="entry name" value="Laminin"/>
    <property type="match status" value="1"/>
</dbReference>
<feature type="domain" description="EGF-like" evidence="4">
    <location>
        <begin position="495"/>
        <end position="532"/>
    </location>
</feature>
<feature type="region of interest" description="Disordered" evidence="2">
    <location>
        <begin position="172"/>
        <end position="208"/>
    </location>
</feature>
<organism evidence="5 6">
    <name type="scientific">Lithohypha guttulata</name>
    <dbReference type="NCBI Taxonomy" id="1690604"/>
    <lineage>
        <taxon>Eukaryota</taxon>
        <taxon>Fungi</taxon>
        <taxon>Dikarya</taxon>
        <taxon>Ascomycota</taxon>
        <taxon>Pezizomycotina</taxon>
        <taxon>Eurotiomycetes</taxon>
        <taxon>Chaetothyriomycetidae</taxon>
        <taxon>Chaetothyriales</taxon>
        <taxon>Trichomeriaceae</taxon>
        <taxon>Lithohypha</taxon>
    </lineage>
</organism>
<keyword evidence="3" id="KW-1133">Transmembrane helix</keyword>
<evidence type="ECO:0000313" key="6">
    <source>
        <dbReference type="Proteomes" id="UP001345013"/>
    </source>
</evidence>
<feature type="region of interest" description="Disordered" evidence="2">
    <location>
        <begin position="304"/>
        <end position="336"/>
    </location>
</feature>
<comment type="caution">
    <text evidence="5">The sequence shown here is derived from an EMBL/GenBank/DDBJ whole genome shotgun (WGS) entry which is preliminary data.</text>
</comment>
<gene>
    <name evidence="5" type="ORF">LTR24_007103</name>
</gene>
<feature type="disulfide bond" evidence="1">
    <location>
        <begin position="522"/>
        <end position="531"/>
    </location>
</feature>
<evidence type="ECO:0000256" key="3">
    <source>
        <dbReference type="SAM" id="Phobius"/>
    </source>
</evidence>
<sequence length="804" mass="87110">MEDDYGRQRRMRPDNPRFNPPRQPNKIPRPHHDPMQSTPPHHPAHPRPYQHRSGPDYSHGRLPATPPTRRQEHHMIRDDRTHGYQQPRPAYDYRQNGPYQPPPPQVFRPPGRHFSHISALSSSQPAIDSRPISELDSQSVAGPAFDTRDDAVSGQVLQEKGHRVGSPIVRQASMGKKAKPTMTTLKSNSSKKSLPFRDSETQPSNDQAATMDALTAAIRQGMESSASTTRSTTPKSHVDAPIVRMPFQGEPGSPTSVYTDTTVTNKRHSIPFSSYKGYDPRESKPSTITEREVYDYEKSNFAFDLPTPGSHSSAQPIIGDEKPGMGDRIPPGKRPPKLNMDAVRDAEARGSMTSLSDLIKRATKLASNLDRGRTASRLGHLDWFGSNEKLGANNNRVRDSTYSDVLAAFPQPDGTETPGRDRPPTMWPNGEKQFMASKSSLGRFNETETKPKRKCCGMSPPVFVLVLVILVLLIVAAVLVPVFLIVLPKQRHSTNVAECPSTQPCKNGGFSVVAMNLCACICVDGFTGSDCSTQRDPECVTASLADGMKEYSNATIGSSLLPLLKDGQTQFQIPLNITNILSTFAYNNLSCASENSLVDFGTSSTSAKAKRFVMLPGMISAEPHVPILNLPASETEEHRRFVIVDELESAAEHMQLVHVPNLTLQPRQDATKSANGIVFATSSDAVTAPTEAASPAQASGTATTTAPATASASSSTPAPTSSIKATEGQLNFAATVVLYVFQSNSDVSVAVGAHQAIASYLQVDNPSNHAVVVVSGEQKLEADFNMFQIRFANGTTIGGSNSTA</sequence>
<dbReference type="PANTHER" id="PTHR17178">
    <property type="entry name" value="SECRETORY GRANULE PROTEOGLYCAN CORE PROTEIN"/>
    <property type="match status" value="1"/>
</dbReference>
<dbReference type="Proteomes" id="UP001345013">
    <property type="component" value="Unassembled WGS sequence"/>
</dbReference>
<protein>
    <recommendedName>
        <fullName evidence="4">EGF-like domain-containing protein</fullName>
    </recommendedName>
</protein>
<dbReference type="PANTHER" id="PTHR17178:SF0">
    <property type="entry name" value="SERGLYCIN"/>
    <property type="match status" value="1"/>
</dbReference>
<keyword evidence="6" id="KW-1185">Reference proteome</keyword>
<name>A0ABR0K452_9EURO</name>
<feature type="region of interest" description="Disordered" evidence="2">
    <location>
        <begin position="1"/>
        <end position="92"/>
    </location>
</feature>
<feature type="compositionally biased region" description="Basic and acidic residues" evidence="2">
    <location>
        <begin position="1"/>
        <end position="15"/>
    </location>
</feature>
<feature type="compositionally biased region" description="Basic and acidic residues" evidence="2">
    <location>
        <begin position="69"/>
        <end position="82"/>
    </location>
</feature>
<feature type="region of interest" description="Disordered" evidence="2">
    <location>
        <begin position="688"/>
        <end position="723"/>
    </location>
</feature>
<feature type="compositionally biased region" description="Low complexity" evidence="2">
    <location>
        <begin position="692"/>
        <end position="723"/>
    </location>
</feature>
<dbReference type="PROSITE" id="PS00022">
    <property type="entry name" value="EGF_1"/>
    <property type="match status" value="1"/>
</dbReference>
<dbReference type="InterPro" id="IPR000742">
    <property type="entry name" value="EGF"/>
</dbReference>
<dbReference type="EMBL" id="JAVRRG010000101">
    <property type="protein sequence ID" value="KAK5086098.1"/>
    <property type="molecule type" value="Genomic_DNA"/>
</dbReference>
<feature type="transmembrane region" description="Helical" evidence="3">
    <location>
        <begin position="462"/>
        <end position="487"/>
    </location>
</feature>
<dbReference type="SUPFAM" id="SSF57196">
    <property type="entry name" value="EGF/Laminin"/>
    <property type="match status" value="1"/>
</dbReference>
<proteinExistence type="predicted"/>
<evidence type="ECO:0000256" key="2">
    <source>
        <dbReference type="SAM" id="MobiDB-lite"/>
    </source>
</evidence>